<accession>A0ABD6BYH0</accession>
<name>A0ABD6BYH0_9EURY</name>
<sequence>MRSPHGDGLSPGDIGDPVADAIRNEQAHAAMPSAVERHRTPECDNCDAQNETVARRSLIAPDCLALQQPDVPYRLLCEDCDDERPSLREKHRQQAQKRVEADYHDDPVAIAVYECGRATFVTEEPADDGHPPHMRAPPEAPVQCACGEPLATVELADEDGQFADDA</sequence>
<feature type="region of interest" description="Disordered" evidence="1">
    <location>
        <begin position="122"/>
        <end position="142"/>
    </location>
</feature>
<dbReference type="AlphaFoldDB" id="A0ABD6BYH0"/>
<evidence type="ECO:0000313" key="2">
    <source>
        <dbReference type="EMBL" id="MFD1570228.1"/>
    </source>
</evidence>
<dbReference type="Proteomes" id="UP001597185">
    <property type="component" value="Unassembled WGS sequence"/>
</dbReference>
<feature type="region of interest" description="Disordered" evidence="1">
    <location>
        <begin position="1"/>
        <end position="42"/>
    </location>
</feature>
<gene>
    <name evidence="2" type="ORF">ACFR9T_06455</name>
</gene>
<organism evidence="2 3">
    <name type="scientific">Halorubrum laminariae</name>
    <dbReference type="NCBI Taxonomy" id="1433523"/>
    <lineage>
        <taxon>Archaea</taxon>
        <taxon>Methanobacteriati</taxon>
        <taxon>Methanobacteriota</taxon>
        <taxon>Stenosarchaea group</taxon>
        <taxon>Halobacteria</taxon>
        <taxon>Halobacteriales</taxon>
        <taxon>Haloferacaceae</taxon>
        <taxon>Halorubrum</taxon>
    </lineage>
</organism>
<dbReference type="EMBL" id="JBHUDB010000002">
    <property type="protein sequence ID" value="MFD1570228.1"/>
    <property type="molecule type" value="Genomic_DNA"/>
</dbReference>
<dbReference type="RefSeq" id="WP_256396974.1">
    <property type="nucleotide sequence ID" value="NZ_JANHDL010000004.1"/>
</dbReference>
<reference evidence="2 3" key="1">
    <citation type="journal article" date="2019" name="Int. J. Syst. Evol. Microbiol.">
        <title>The Global Catalogue of Microorganisms (GCM) 10K type strain sequencing project: providing services to taxonomists for standard genome sequencing and annotation.</title>
        <authorList>
            <consortium name="The Broad Institute Genomics Platform"/>
            <consortium name="The Broad Institute Genome Sequencing Center for Infectious Disease"/>
            <person name="Wu L."/>
            <person name="Ma J."/>
        </authorList>
    </citation>
    <scope>NUCLEOTIDE SEQUENCE [LARGE SCALE GENOMIC DNA]</scope>
    <source>
        <strain evidence="2 3">CGMCC 1.12689</strain>
    </source>
</reference>
<proteinExistence type="predicted"/>
<evidence type="ECO:0000313" key="3">
    <source>
        <dbReference type="Proteomes" id="UP001597185"/>
    </source>
</evidence>
<evidence type="ECO:0000256" key="1">
    <source>
        <dbReference type="SAM" id="MobiDB-lite"/>
    </source>
</evidence>
<protein>
    <submittedName>
        <fullName evidence="2">Uncharacterized protein</fullName>
    </submittedName>
</protein>
<comment type="caution">
    <text evidence="2">The sequence shown here is derived from an EMBL/GenBank/DDBJ whole genome shotgun (WGS) entry which is preliminary data.</text>
</comment>
<keyword evidence="3" id="KW-1185">Reference proteome</keyword>